<comment type="caution">
    <text evidence="1">The sequence shown here is derived from an EMBL/GenBank/DDBJ whole genome shotgun (WGS) entry which is preliminary data.</text>
</comment>
<accession>A0AAW1SCY3</accession>
<name>A0AAW1SCY3_9CHLO</name>
<evidence type="ECO:0000313" key="2">
    <source>
        <dbReference type="Proteomes" id="UP001445335"/>
    </source>
</evidence>
<keyword evidence="2" id="KW-1185">Reference proteome</keyword>
<sequence>MRHPAPLDARQHKLAQSPSDVAREYLRQWKEVTARDGTAQPQTILSTLWFVPVWFKYNATPYILRYLVYCLWVVIKAAYFRWHKAMVLQGCKLDAWLVQHSGRQASFSRRQALERYHFKAKRFSTLSYRLGLYLGNQVPAIAS</sequence>
<gene>
    <name evidence="1" type="ORF">WJX81_000468</name>
</gene>
<proteinExistence type="predicted"/>
<reference evidence="1 2" key="1">
    <citation type="journal article" date="2024" name="Nat. Commun.">
        <title>Phylogenomics reveals the evolutionary origins of lichenization in chlorophyte algae.</title>
        <authorList>
            <person name="Puginier C."/>
            <person name="Libourel C."/>
            <person name="Otte J."/>
            <person name="Skaloud P."/>
            <person name="Haon M."/>
            <person name="Grisel S."/>
            <person name="Petersen M."/>
            <person name="Berrin J.G."/>
            <person name="Delaux P.M."/>
            <person name="Dal Grande F."/>
            <person name="Keller J."/>
        </authorList>
    </citation>
    <scope>NUCLEOTIDE SEQUENCE [LARGE SCALE GENOMIC DNA]</scope>
    <source>
        <strain evidence="1 2">SAG 245.80</strain>
    </source>
</reference>
<dbReference type="EMBL" id="JALJOU010000006">
    <property type="protein sequence ID" value="KAK9843399.1"/>
    <property type="molecule type" value="Genomic_DNA"/>
</dbReference>
<organism evidence="1 2">
    <name type="scientific">Elliptochloris bilobata</name>
    <dbReference type="NCBI Taxonomy" id="381761"/>
    <lineage>
        <taxon>Eukaryota</taxon>
        <taxon>Viridiplantae</taxon>
        <taxon>Chlorophyta</taxon>
        <taxon>core chlorophytes</taxon>
        <taxon>Trebouxiophyceae</taxon>
        <taxon>Trebouxiophyceae incertae sedis</taxon>
        <taxon>Elliptochloris clade</taxon>
        <taxon>Elliptochloris</taxon>
    </lineage>
</organism>
<protein>
    <submittedName>
        <fullName evidence="1">Uncharacterized protein</fullName>
    </submittedName>
</protein>
<dbReference type="AlphaFoldDB" id="A0AAW1SCY3"/>
<evidence type="ECO:0000313" key="1">
    <source>
        <dbReference type="EMBL" id="KAK9843399.1"/>
    </source>
</evidence>
<dbReference type="Proteomes" id="UP001445335">
    <property type="component" value="Unassembled WGS sequence"/>
</dbReference>